<dbReference type="EMBL" id="LCBN01000058">
    <property type="protein sequence ID" value="KKS12062.1"/>
    <property type="molecule type" value="Genomic_DNA"/>
</dbReference>
<name>A0A0G0WJ54_9BACT</name>
<dbReference type="AlphaFoldDB" id="A0A0G0WJ54"/>
<gene>
    <name evidence="1" type="ORF">UU67_C0058G0004</name>
</gene>
<protein>
    <recommendedName>
        <fullName evidence="3">Ribbon-helix-helix protein CopG domain-containing protein</fullName>
    </recommendedName>
</protein>
<evidence type="ECO:0000313" key="2">
    <source>
        <dbReference type="Proteomes" id="UP000034753"/>
    </source>
</evidence>
<comment type="caution">
    <text evidence="1">The sequence shown here is derived from an EMBL/GenBank/DDBJ whole genome shotgun (WGS) entry which is preliminary data.</text>
</comment>
<dbReference type="Proteomes" id="UP000034753">
    <property type="component" value="Unassembled WGS sequence"/>
</dbReference>
<organism evidence="1 2">
    <name type="scientific">Candidatus Daviesbacteria bacterium GW2011_GWB1_41_5</name>
    <dbReference type="NCBI Taxonomy" id="1618429"/>
    <lineage>
        <taxon>Bacteria</taxon>
        <taxon>Candidatus Daviesiibacteriota</taxon>
    </lineage>
</organism>
<sequence>MQTVRTTIRIRKDLLDQSKLLALRSDTSLQQVINDALASGFGHISDFDIHRQAMARIDKIRESLKGRKFNVKSLVEENKKELEDRTNRILDLK</sequence>
<reference evidence="1 2" key="1">
    <citation type="journal article" date="2015" name="Nature">
        <title>rRNA introns, odd ribosomes, and small enigmatic genomes across a large radiation of phyla.</title>
        <authorList>
            <person name="Brown C.T."/>
            <person name="Hug L.A."/>
            <person name="Thomas B.C."/>
            <person name="Sharon I."/>
            <person name="Castelle C.J."/>
            <person name="Singh A."/>
            <person name="Wilkins M.J."/>
            <person name="Williams K.H."/>
            <person name="Banfield J.F."/>
        </authorList>
    </citation>
    <scope>NUCLEOTIDE SEQUENCE [LARGE SCALE GENOMIC DNA]</scope>
</reference>
<evidence type="ECO:0000313" key="1">
    <source>
        <dbReference type="EMBL" id="KKS12062.1"/>
    </source>
</evidence>
<evidence type="ECO:0008006" key="3">
    <source>
        <dbReference type="Google" id="ProtNLM"/>
    </source>
</evidence>
<proteinExistence type="predicted"/>
<accession>A0A0G0WJ54</accession>